<proteinExistence type="predicted"/>
<accession>A0A7Y4DET4</accession>
<dbReference type="Pfam" id="PF22117">
    <property type="entry name" value="Fer4_Nqo3"/>
    <property type="match status" value="1"/>
</dbReference>
<keyword evidence="4" id="KW-0004">4Fe-4S</keyword>
<dbReference type="Gene3D" id="3.10.20.740">
    <property type="match status" value="1"/>
</dbReference>
<evidence type="ECO:0000259" key="9">
    <source>
        <dbReference type="PROSITE" id="PS51085"/>
    </source>
</evidence>
<evidence type="ECO:0000259" key="11">
    <source>
        <dbReference type="PROSITE" id="PS51839"/>
    </source>
</evidence>
<dbReference type="SMART" id="SM00929">
    <property type="entry name" value="NADH-G_4Fe-4S_3"/>
    <property type="match status" value="1"/>
</dbReference>
<evidence type="ECO:0000256" key="2">
    <source>
        <dbReference type="ARBA" id="ARBA00003532"/>
    </source>
</evidence>
<dbReference type="PROSITE" id="PS00641">
    <property type="entry name" value="COMPLEX1_75K_1"/>
    <property type="match status" value="1"/>
</dbReference>
<dbReference type="SUPFAM" id="SSF54862">
    <property type="entry name" value="4Fe-4S ferredoxins"/>
    <property type="match status" value="1"/>
</dbReference>
<dbReference type="PROSITE" id="PS51085">
    <property type="entry name" value="2FE2S_FER_2"/>
    <property type="match status" value="1"/>
</dbReference>
<evidence type="ECO:0000256" key="7">
    <source>
        <dbReference type="ARBA" id="ARBA00023004"/>
    </source>
</evidence>
<dbReference type="EMBL" id="JABFIF010000030">
    <property type="protein sequence ID" value="NOH16997.1"/>
    <property type="molecule type" value="Genomic_DNA"/>
</dbReference>
<dbReference type="InterPro" id="IPR054351">
    <property type="entry name" value="NADH_UbQ_OxRdtase_ferredoxin"/>
</dbReference>
<dbReference type="InterPro" id="IPR019574">
    <property type="entry name" value="NADH_UbQ_OxRdtase_Gsu_4Fe4S-bd"/>
</dbReference>
<dbReference type="Proteomes" id="UP000528432">
    <property type="component" value="Unassembled WGS sequence"/>
</dbReference>
<dbReference type="InterPro" id="IPR017896">
    <property type="entry name" value="4Fe4S_Fe-S-bd"/>
</dbReference>
<sequence length="404" mass="45132">MIISLRSLSYEELKSKLSKDDKIVLWTCNTCIKFCGIGGFDKLVTLEKLLKSDGYNVIGKELVSIACMYSLAEQHKNDPKKREMFNEATTIITLTCEDGYINTCNVFKDKKVIGIAKTLGIGNFSMDRGPILTHPFESTGLEQTNEGYTFPEVASKLNLYPTFFDAEAPVKENEEEFVEVTINNKKYKAKEGETLLKFCEDNGIFIPHLCYEEDLTSEGACRLCLVKVKGERGLVPSCCTKITKGMEVITEDDELNHYRKVILELLLSRGEHNCLYCSKGNPCIAGSCELQDLVRKFGIESTPYEIEEPKKVDKSSPMLKYDPNKCILCGRCIRACEEIAAQNNLGFINRGSKTVVAAGANKEFDQSACVTCLACVFACPTGAITEKITHYSGDNWEETEIRQS</sequence>
<keyword evidence="6" id="KW-0677">Repeat</keyword>
<keyword evidence="7" id="KW-0408">Iron</keyword>
<evidence type="ECO:0000313" key="12">
    <source>
        <dbReference type="EMBL" id="NOH16997.1"/>
    </source>
</evidence>
<dbReference type="PROSITE" id="PS00198">
    <property type="entry name" value="4FE4S_FER_1"/>
    <property type="match status" value="1"/>
</dbReference>
<dbReference type="PANTHER" id="PTHR24960">
    <property type="entry name" value="PHOTOSYSTEM I IRON-SULFUR CENTER-RELATED"/>
    <property type="match status" value="1"/>
</dbReference>
<dbReference type="InterPro" id="IPR000283">
    <property type="entry name" value="NADH_UbQ_OxRdtase_75kDa_su_CS"/>
</dbReference>
<dbReference type="InterPro" id="IPR001041">
    <property type="entry name" value="2Fe-2S_ferredoxin-type"/>
</dbReference>
<dbReference type="AlphaFoldDB" id="A0A7Y4DET4"/>
<dbReference type="InterPro" id="IPR017900">
    <property type="entry name" value="4Fe4S_Fe_S_CS"/>
</dbReference>
<evidence type="ECO:0000259" key="10">
    <source>
        <dbReference type="PROSITE" id="PS51379"/>
    </source>
</evidence>
<evidence type="ECO:0000256" key="4">
    <source>
        <dbReference type="ARBA" id="ARBA00022485"/>
    </source>
</evidence>
<evidence type="ECO:0000256" key="8">
    <source>
        <dbReference type="ARBA" id="ARBA00023014"/>
    </source>
</evidence>
<dbReference type="SUPFAM" id="SSF54292">
    <property type="entry name" value="2Fe-2S ferredoxin-like"/>
    <property type="match status" value="1"/>
</dbReference>
<evidence type="ECO:0000256" key="5">
    <source>
        <dbReference type="ARBA" id="ARBA00022723"/>
    </source>
</evidence>
<dbReference type="Pfam" id="PF13510">
    <property type="entry name" value="Fer2_4"/>
    <property type="match status" value="1"/>
</dbReference>
<dbReference type="GO" id="GO:0042773">
    <property type="term" value="P:ATP synthesis coupled electron transport"/>
    <property type="evidence" value="ECO:0007669"/>
    <property type="project" value="InterPro"/>
</dbReference>
<feature type="domain" description="4Fe-4S ferredoxin-type" evidence="10">
    <location>
        <begin position="360"/>
        <end position="389"/>
    </location>
</feature>
<dbReference type="GO" id="GO:0016020">
    <property type="term" value="C:membrane"/>
    <property type="evidence" value="ECO:0007669"/>
    <property type="project" value="InterPro"/>
</dbReference>
<organism evidence="12 13">
    <name type="scientific">Clostridium cochlearium</name>
    <dbReference type="NCBI Taxonomy" id="1494"/>
    <lineage>
        <taxon>Bacteria</taxon>
        <taxon>Bacillati</taxon>
        <taxon>Bacillota</taxon>
        <taxon>Clostridia</taxon>
        <taxon>Eubacteriales</taxon>
        <taxon>Clostridiaceae</taxon>
        <taxon>Clostridium</taxon>
    </lineage>
</organism>
<dbReference type="CDD" id="cd00207">
    <property type="entry name" value="fer2"/>
    <property type="match status" value="1"/>
</dbReference>
<keyword evidence="8" id="KW-0411">Iron-sulfur</keyword>
<dbReference type="InterPro" id="IPR036010">
    <property type="entry name" value="2Fe-2S_ferredoxin-like_sf"/>
</dbReference>
<evidence type="ECO:0000256" key="1">
    <source>
        <dbReference type="ARBA" id="ARBA00001966"/>
    </source>
</evidence>
<feature type="domain" description="2Fe-2S ferredoxin-type" evidence="9">
    <location>
        <begin position="176"/>
        <end position="254"/>
    </location>
</feature>
<evidence type="ECO:0000256" key="6">
    <source>
        <dbReference type="ARBA" id="ARBA00022737"/>
    </source>
</evidence>
<dbReference type="RefSeq" id="WP_171303923.1">
    <property type="nucleotide sequence ID" value="NZ_JABFIF010000030.1"/>
</dbReference>
<name>A0A7Y4DET4_CLOCO</name>
<dbReference type="InterPro" id="IPR050157">
    <property type="entry name" value="PSI_iron-sulfur_center"/>
</dbReference>
<dbReference type="PROSITE" id="PS51839">
    <property type="entry name" value="4FE4S_HC3"/>
    <property type="match status" value="1"/>
</dbReference>
<dbReference type="GO" id="GO:0051539">
    <property type="term" value="F:4 iron, 4 sulfur cluster binding"/>
    <property type="evidence" value="ECO:0007669"/>
    <property type="project" value="UniProtKB-KW"/>
</dbReference>
<dbReference type="GO" id="GO:0008137">
    <property type="term" value="F:NADH dehydrogenase (ubiquinone) activity"/>
    <property type="evidence" value="ECO:0007669"/>
    <property type="project" value="InterPro"/>
</dbReference>
<dbReference type="Gene3D" id="3.30.70.20">
    <property type="match status" value="1"/>
</dbReference>
<comment type="function">
    <text evidence="2">Ferredoxins are iron-sulfur proteins that transfer electrons in a wide variety of metabolic reactions.</text>
</comment>
<dbReference type="PROSITE" id="PS51379">
    <property type="entry name" value="4FE4S_FER_2"/>
    <property type="match status" value="2"/>
</dbReference>
<comment type="cofactor">
    <cofactor evidence="1">
        <name>[4Fe-4S] cluster</name>
        <dbReference type="ChEBI" id="CHEBI:49883"/>
    </cofactor>
</comment>
<evidence type="ECO:0000256" key="3">
    <source>
        <dbReference type="ARBA" id="ARBA00013529"/>
    </source>
</evidence>
<gene>
    <name evidence="12" type="ORF">HMJ28_11525</name>
</gene>
<dbReference type="FunFam" id="3.30.70.20:FF:000035">
    <property type="entry name" value="Iron hydrogenase 1"/>
    <property type="match status" value="1"/>
</dbReference>
<keyword evidence="5" id="KW-0479">Metal-binding</keyword>
<protein>
    <recommendedName>
        <fullName evidence="3">Ferredoxin</fullName>
    </recommendedName>
</protein>
<comment type="caution">
    <text evidence="12">The sequence shown here is derived from an EMBL/GenBank/DDBJ whole genome shotgun (WGS) entry which is preliminary data.</text>
</comment>
<feature type="domain" description="4Fe-4S His(Cys)3-ligated-type" evidence="11">
    <location>
        <begin position="254"/>
        <end position="298"/>
    </location>
</feature>
<dbReference type="Pfam" id="PF10588">
    <property type="entry name" value="NADH-G_4Fe-4S_3"/>
    <property type="match status" value="1"/>
</dbReference>
<reference evidence="12 13" key="1">
    <citation type="submission" date="2020-05" db="EMBL/GenBank/DDBJ databases">
        <title>Draft genome sequence of Clostridium cochlearium strain AGROS13 isolated from a sheep dairy farm in New Zealand.</title>
        <authorList>
            <person name="Gupta T.B."/>
            <person name="Jauregui R."/>
            <person name="Risson A.N."/>
            <person name="Brightwell G."/>
            <person name="Maclean P."/>
        </authorList>
    </citation>
    <scope>NUCLEOTIDE SEQUENCE [LARGE SCALE GENOMIC DNA]</scope>
    <source>
        <strain evidence="12 13">AGROS13</strain>
    </source>
</reference>
<dbReference type="PANTHER" id="PTHR24960:SF84">
    <property type="entry name" value="HYDROGENASE SUBUNIT"/>
    <property type="match status" value="1"/>
</dbReference>
<dbReference type="GO" id="GO:0046872">
    <property type="term" value="F:metal ion binding"/>
    <property type="evidence" value="ECO:0007669"/>
    <property type="project" value="UniProtKB-KW"/>
</dbReference>
<evidence type="ECO:0000313" key="13">
    <source>
        <dbReference type="Proteomes" id="UP000528432"/>
    </source>
</evidence>
<dbReference type="GO" id="GO:0016491">
    <property type="term" value="F:oxidoreductase activity"/>
    <property type="evidence" value="ECO:0007669"/>
    <property type="project" value="InterPro"/>
</dbReference>
<feature type="domain" description="4Fe-4S ferredoxin-type" evidence="10">
    <location>
        <begin position="317"/>
        <end position="346"/>
    </location>
</feature>